<proteinExistence type="predicted"/>
<sequence>MTRTSLPPDGDIPLATSPEQQPHAFAAAFNTGDPEMIERVYEQAGVLVSSPGWPTTGAARRDANGQLAALGCPIEVRPRHVYVADDIALLIVDWTIEGTTPDGEEIRVSGTATDVARRGTDGVWRYVIDNPFGTATHGP</sequence>
<evidence type="ECO:0000313" key="4">
    <source>
        <dbReference type="Proteomes" id="UP000592181"/>
    </source>
</evidence>
<dbReference type="GO" id="GO:0016853">
    <property type="term" value="F:isomerase activity"/>
    <property type="evidence" value="ECO:0007669"/>
    <property type="project" value="UniProtKB-KW"/>
</dbReference>
<comment type="caution">
    <text evidence="3">The sequence shown here is derived from an EMBL/GenBank/DDBJ whole genome shotgun (WGS) entry which is preliminary data.</text>
</comment>
<dbReference type="InterPro" id="IPR032710">
    <property type="entry name" value="NTF2-like_dom_sf"/>
</dbReference>
<dbReference type="SUPFAM" id="SSF54427">
    <property type="entry name" value="NTF2-like"/>
    <property type="match status" value="1"/>
</dbReference>
<dbReference type="EMBL" id="JACBZX010000001">
    <property type="protein sequence ID" value="NYG36275.1"/>
    <property type="molecule type" value="Genomic_DNA"/>
</dbReference>
<name>A0A852XCT6_9MICO</name>
<keyword evidence="3" id="KW-0413">Isomerase</keyword>
<feature type="domain" description="DUF4440" evidence="2">
    <location>
        <begin position="24"/>
        <end position="125"/>
    </location>
</feature>
<evidence type="ECO:0000259" key="2">
    <source>
        <dbReference type="Pfam" id="PF14534"/>
    </source>
</evidence>
<keyword evidence="4" id="KW-1185">Reference proteome</keyword>
<organism evidence="3 4">
    <name type="scientific">Janibacter alkaliphilus</name>
    <dbReference type="NCBI Taxonomy" id="1069963"/>
    <lineage>
        <taxon>Bacteria</taxon>
        <taxon>Bacillati</taxon>
        <taxon>Actinomycetota</taxon>
        <taxon>Actinomycetes</taxon>
        <taxon>Micrococcales</taxon>
        <taxon>Intrasporangiaceae</taxon>
        <taxon>Janibacter</taxon>
    </lineage>
</organism>
<dbReference type="Gene3D" id="3.10.450.50">
    <property type="match status" value="1"/>
</dbReference>
<dbReference type="AlphaFoldDB" id="A0A852XCT6"/>
<evidence type="ECO:0000256" key="1">
    <source>
        <dbReference type="SAM" id="MobiDB-lite"/>
    </source>
</evidence>
<accession>A0A852XCT6</accession>
<feature type="region of interest" description="Disordered" evidence="1">
    <location>
        <begin position="1"/>
        <end position="20"/>
    </location>
</feature>
<gene>
    <name evidence="3" type="ORF">BJY28_000744</name>
</gene>
<dbReference type="RefSeq" id="WP_179461808.1">
    <property type="nucleotide sequence ID" value="NZ_JACBZX010000001.1"/>
</dbReference>
<evidence type="ECO:0000313" key="3">
    <source>
        <dbReference type="EMBL" id="NYG36275.1"/>
    </source>
</evidence>
<dbReference type="Pfam" id="PF14534">
    <property type="entry name" value="DUF4440"/>
    <property type="match status" value="1"/>
</dbReference>
<protein>
    <submittedName>
        <fullName evidence="3">Ketosteroid isomerase-like protein</fullName>
    </submittedName>
</protein>
<reference evidence="3 4" key="1">
    <citation type="submission" date="2020-07" db="EMBL/GenBank/DDBJ databases">
        <title>Sequencing the genomes of 1000 actinobacteria strains.</title>
        <authorList>
            <person name="Klenk H.-P."/>
        </authorList>
    </citation>
    <scope>NUCLEOTIDE SEQUENCE [LARGE SCALE GENOMIC DNA]</scope>
    <source>
        <strain evidence="3 4">DSM 24723</strain>
    </source>
</reference>
<dbReference type="InterPro" id="IPR027843">
    <property type="entry name" value="DUF4440"/>
</dbReference>
<dbReference type="Proteomes" id="UP000592181">
    <property type="component" value="Unassembled WGS sequence"/>
</dbReference>